<dbReference type="FunFam" id="1.10.1540.10:FF:000002">
    <property type="entry name" value="WD repeat and FYVE domain containing 3"/>
    <property type="match status" value="1"/>
</dbReference>
<organism evidence="6 7">
    <name type="scientific">Piedraia hortae CBS 480.64</name>
    <dbReference type="NCBI Taxonomy" id="1314780"/>
    <lineage>
        <taxon>Eukaryota</taxon>
        <taxon>Fungi</taxon>
        <taxon>Dikarya</taxon>
        <taxon>Ascomycota</taxon>
        <taxon>Pezizomycotina</taxon>
        <taxon>Dothideomycetes</taxon>
        <taxon>Dothideomycetidae</taxon>
        <taxon>Capnodiales</taxon>
        <taxon>Piedraiaceae</taxon>
        <taxon>Piedraia</taxon>
    </lineage>
</organism>
<evidence type="ECO:0000259" key="4">
    <source>
        <dbReference type="PROSITE" id="PS50197"/>
    </source>
</evidence>
<dbReference type="InterPro" id="IPR036372">
    <property type="entry name" value="BEACH_dom_sf"/>
</dbReference>
<protein>
    <submittedName>
        <fullName evidence="6">Beach-domain-containing protein</fullName>
    </submittedName>
</protein>
<evidence type="ECO:0000259" key="5">
    <source>
        <dbReference type="PROSITE" id="PS51783"/>
    </source>
</evidence>
<dbReference type="InterPro" id="IPR051944">
    <property type="entry name" value="BEACH_domain_protein"/>
</dbReference>
<feature type="region of interest" description="Disordered" evidence="3">
    <location>
        <begin position="1496"/>
        <end position="1517"/>
    </location>
</feature>
<dbReference type="SMART" id="SM00320">
    <property type="entry name" value="WD40"/>
    <property type="match status" value="3"/>
</dbReference>
<dbReference type="Pfam" id="PF02138">
    <property type="entry name" value="Beach"/>
    <property type="match status" value="1"/>
</dbReference>
<keyword evidence="2" id="KW-0677">Repeat</keyword>
<dbReference type="InterPro" id="IPR000409">
    <property type="entry name" value="BEACH_dom"/>
</dbReference>
<evidence type="ECO:0000256" key="1">
    <source>
        <dbReference type="ARBA" id="ARBA00022574"/>
    </source>
</evidence>
<dbReference type="Gene3D" id="2.130.10.10">
    <property type="entry name" value="YVTN repeat-like/Quinoprotein amine dehydrogenase"/>
    <property type="match status" value="1"/>
</dbReference>
<dbReference type="PROSITE" id="PS00678">
    <property type="entry name" value="WD_REPEATS_1"/>
    <property type="match status" value="1"/>
</dbReference>
<dbReference type="InterPro" id="IPR013320">
    <property type="entry name" value="ConA-like_dom_sf"/>
</dbReference>
<keyword evidence="1" id="KW-0853">WD repeat</keyword>
<dbReference type="InterPro" id="IPR001680">
    <property type="entry name" value="WD40_rpt"/>
</dbReference>
<dbReference type="Proteomes" id="UP000799421">
    <property type="component" value="Unassembled WGS sequence"/>
</dbReference>
<dbReference type="Gene3D" id="2.30.29.30">
    <property type="entry name" value="Pleckstrin-homology domain (PH domain)/Phosphotyrosine-binding domain (PTB)"/>
    <property type="match status" value="1"/>
</dbReference>
<feature type="domain" description="BEACH-type PH" evidence="5">
    <location>
        <begin position="1587"/>
        <end position="1716"/>
    </location>
</feature>
<accession>A0A6A7BR46</accession>
<dbReference type="InterPro" id="IPR036322">
    <property type="entry name" value="WD40_repeat_dom_sf"/>
</dbReference>
<dbReference type="Pfam" id="PF13385">
    <property type="entry name" value="Laminin_G_3"/>
    <property type="match status" value="1"/>
</dbReference>
<evidence type="ECO:0000256" key="2">
    <source>
        <dbReference type="ARBA" id="ARBA00022737"/>
    </source>
</evidence>
<reference evidence="6" key="1">
    <citation type="journal article" date="2020" name="Stud. Mycol.">
        <title>101 Dothideomycetes genomes: a test case for predicting lifestyles and emergence of pathogens.</title>
        <authorList>
            <person name="Haridas S."/>
            <person name="Albert R."/>
            <person name="Binder M."/>
            <person name="Bloem J."/>
            <person name="Labutti K."/>
            <person name="Salamov A."/>
            <person name="Andreopoulos B."/>
            <person name="Baker S."/>
            <person name="Barry K."/>
            <person name="Bills G."/>
            <person name="Bluhm B."/>
            <person name="Cannon C."/>
            <person name="Castanera R."/>
            <person name="Culley D."/>
            <person name="Daum C."/>
            <person name="Ezra D."/>
            <person name="Gonzalez J."/>
            <person name="Henrissat B."/>
            <person name="Kuo A."/>
            <person name="Liang C."/>
            <person name="Lipzen A."/>
            <person name="Lutzoni F."/>
            <person name="Magnuson J."/>
            <person name="Mondo S."/>
            <person name="Nolan M."/>
            <person name="Ohm R."/>
            <person name="Pangilinan J."/>
            <person name="Park H.-J."/>
            <person name="Ramirez L."/>
            <person name="Alfaro M."/>
            <person name="Sun H."/>
            <person name="Tritt A."/>
            <person name="Yoshinaga Y."/>
            <person name="Zwiers L.-H."/>
            <person name="Turgeon B."/>
            <person name="Goodwin S."/>
            <person name="Spatafora J."/>
            <person name="Crous P."/>
            <person name="Grigoriev I."/>
        </authorList>
    </citation>
    <scope>NUCLEOTIDE SEQUENCE</scope>
    <source>
        <strain evidence="6">CBS 480.64</strain>
    </source>
</reference>
<dbReference type="Gene3D" id="1.10.1540.10">
    <property type="entry name" value="BEACH domain"/>
    <property type="match status" value="1"/>
</dbReference>
<dbReference type="Gene3D" id="2.60.120.200">
    <property type="match status" value="1"/>
</dbReference>
<dbReference type="PANTHER" id="PTHR46108:SF4">
    <property type="entry name" value="BLUE CHEESE"/>
    <property type="match status" value="1"/>
</dbReference>
<dbReference type="InterPro" id="IPR019775">
    <property type="entry name" value="WD40_repeat_CS"/>
</dbReference>
<evidence type="ECO:0000313" key="7">
    <source>
        <dbReference type="Proteomes" id="UP000799421"/>
    </source>
</evidence>
<sequence length="2351" mass="265343">MFRRGRGFEKAVQLLKELQPCLKSNESRMMPLALLAKALLRLLGNAVGCQNGNERYFAEVVDGWATIERSLKDFLDLILGLDAVSDGKEAVSQVFKGLFGLAAELDSRVEGVAEVELETGTLQIQHAHVVLVAVRLSFWLVSHRWREHYVENAVQVIHTTTRLVKSSTHNKWELWRLGLLSPTLRLAFDPNAPEPAKMAASELVLASADFGFAELEDVAFLFKQACELDSAREMLLTTMVKSKGPAFVQFDLTKSGFASIEFPGLLQAFPPSNGYTWSAWVRIDEFDSKTHTTLFGAFDKNQTCFILIYLEKDSHQIILQTSVRAAKPSVRFRSSKLQAGQWYHIALVHSKVGTDPQQSPALLYLNGEISEKLNCTYPQSPAAPSPVQAFFGTPRDLAFSLGRNKIRSRWSLAGVRIYNVAITDEFVALQHQLGPRYYGNLQDFMGPYLTYHASAELHRWSELLHPDKNYKMEKSDIAKAVNSLASEVVPENRLLLSIHPYSVMSLADGSDDSVLTAKIELNARALTRMHQLARNARWIVVNCAIPKVEEAITQTNGVGIATGDPVVVIPQSLDDSTWRLAGTLPLMIRLLESCYTKDAFILSTKIYFESFMNNWRVSEAMERGSGFGLYAMILSEKLGFDTFPSSTVAARKPCTVLSLEDCRTLPSQLLPLILGYMGYDATHPEQSMIINPLAYRVLFLDFDTWRRCEISVQKLYYTQFVHFLAHNRHQIFNQKRLSRMRLVKRLIDVLKAEEVSAELIGTLMEALRAMLDNHQAYRELAMFVVYGLQDERVLANRSLGMVGVVDIRQRAASWAARYARSSRRNTEAGPVTPTNKLPVGLSRAGLAMHALRLLKDLVCDNRSSIGVRRLVRAVPIRWLFHLSAEDNASVVGLTLHIISRMLSTAGSEFNNAFADKHGFVFLQSRLKAFWTAPDIWVSCFAILFGRTAPEFTEGQSLVDIFNPSEELSVAQEGIMPAIFDMLEAGLKAATENPEHSTPILHSAIQLLRELYARCPAFRKFATRSDGAYIQHLLFVLYPVLIRSDRITAEMELENERRPEKAVRPGTSSEQRISSYVMVPPAATSTHFRPVLALKQHIQIRTSNGLVENLLQVAIDVFIDMVCRKDKFQGIGLFHKVPPGPRELQACFETFLFCQLLHALSAYLKQNQNLFLQTNILQNLARFSSYMSEAVFEGWFLDGAQEVLEFTGQILECLQQPHVAEDKTVRLCSQHTGRIRIVFLQLTIWRLSRLETEDTNGAETAQFLRRMDYWQTILFATENQEALFMRLICFQLYLKLVSPNQTVCYAAARLWRTILVHKPTVSATVLTQAVGLEHRHLSTGFMKLISMEDEEFIHWVDENRTTLDSAFFKSFNKPWDDWVNDENRANEHSANARIEKRRERLRAWHIEEMKEDDQLHRFEIATSHWRLNVHGQERVKLQRAYQDHQENVNYLYSAFAKLEKALEQPGGIEPPKGPIKWQLDETEAVNRMRVRLIPDKGDKDMFQPRRKGSALSSINGTPSKNARVAAGSVASLSPREDVFLKEDVAAVRERANSATNPQLLEGGFEIVDDPNEVGDSEDKNRTILTRLQRGDQVKSLCNVSRIVGLEACEGLLVVGKKCLYLQDGYFQRSDGEIVGTSQAPEDERDPYVQLISGKDVGQMKTVDEETRFWTWPEVLSISKRRFLFRDVSVEVFFTDGRSYLLICISPAKRDALYNEIVAQAPHVHSTTAVAGENSWRLDTLRNPEEMPQSLGTRFATVFSSTPQYAATKKWVRGEMSNFQYLMLINTVAGRTFNDLTQYPIFPWVLADYTSEELDLANPASFRNLAKPMGCQTPSREAEFRDRYQQFADMGDENAPPFHYGTHYSSAMIVSSFLIRLPPFVQSYLLLQGGSFDHADRLFDSVGKAWLSASRDNMSDVRELTPEFFYLPEFLTNINRYDFGIKQGDGGRVNDVALPPWAKGDAQIFIQKHREALESRYVSEHLHEWIDLIFGYKQRGEAAIEATNVFNHLSYNGAKDLDAISDQVERLATIGIIHSFGQTPHQVFQRPHPNWDITKLNLTRLDCLAESLIRIPNPLFTLPHPITNLTMPQGRLICDSPTKLHLPLHPSRYLQFGFSDHSIRFFSTNTARLLGIHENLHIGPILAATFADSKTLILSGGDCTLSLWNLSLSRDIIELQAKTYLFAHRKPVVILTSSRVFSTLLSISTDGQAILWDLNRYEAFRLLLPAGAKPSQSARISNVTGRIVLAQGRDLVLYAPNGTLLLRQRVEEGITALAFYEGSGNEYTSRELVFSGHESGAVCVWAIRVLGDGAWCAVLVKKLDCGARVRSLLTTPTGVFAGDEEGGVGGWECVAKF</sequence>
<evidence type="ECO:0000256" key="3">
    <source>
        <dbReference type="SAM" id="MobiDB-lite"/>
    </source>
</evidence>
<proteinExistence type="predicted"/>
<dbReference type="CDD" id="cd06071">
    <property type="entry name" value="Beach"/>
    <property type="match status" value="1"/>
</dbReference>
<name>A0A6A7BR46_9PEZI</name>
<gene>
    <name evidence="6" type="ORF">K470DRAFT_266901</name>
</gene>
<dbReference type="Pfam" id="PF23295">
    <property type="entry name" value="Arm_4"/>
    <property type="match status" value="1"/>
</dbReference>
<dbReference type="PROSITE" id="PS51783">
    <property type="entry name" value="PH_BEACH"/>
    <property type="match status" value="1"/>
</dbReference>
<dbReference type="SUPFAM" id="SSF49899">
    <property type="entry name" value="Concanavalin A-like lectins/glucanases"/>
    <property type="match status" value="1"/>
</dbReference>
<keyword evidence="7" id="KW-1185">Reference proteome</keyword>
<dbReference type="InterPro" id="IPR015943">
    <property type="entry name" value="WD40/YVTN_repeat-like_dom_sf"/>
</dbReference>
<dbReference type="InterPro" id="IPR023362">
    <property type="entry name" value="PH-BEACH_dom"/>
</dbReference>
<dbReference type="InterPro" id="IPR011993">
    <property type="entry name" value="PH-like_dom_sf"/>
</dbReference>
<dbReference type="Pfam" id="PF14844">
    <property type="entry name" value="PH_BEACH"/>
    <property type="match status" value="1"/>
</dbReference>
<dbReference type="SUPFAM" id="SSF50729">
    <property type="entry name" value="PH domain-like"/>
    <property type="match status" value="1"/>
</dbReference>
<dbReference type="CDD" id="cd01201">
    <property type="entry name" value="PH_BEACH"/>
    <property type="match status" value="1"/>
</dbReference>
<dbReference type="PROSITE" id="PS50197">
    <property type="entry name" value="BEACH"/>
    <property type="match status" value="1"/>
</dbReference>
<dbReference type="SMART" id="SM01026">
    <property type="entry name" value="Beach"/>
    <property type="match status" value="1"/>
</dbReference>
<dbReference type="EMBL" id="MU006048">
    <property type="protein sequence ID" value="KAF2857357.1"/>
    <property type="molecule type" value="Genomic_DNA"/>
</dbReference>
<feature type="domain" description="BEACH" evidence="4">
    <location>
        <begin position="1754"/>
        <end position="2049"/>
    </location>
</feature>
<dbReference type="SUPFAM" id="SSF81837">
    <property type="entry name" value="BEACH domain"/>
    <property type="match status" value="1"/>
</dbReference>
<dbReference type="SUPFAM" id="SSF50978">
    <property type="entry name" value="WD40 repeat-like"/>
    <property type="match status" value="1"/>
</dbReference>
<dbReference type="OrthoDB" id="26681at2759"/>
<evidence type="ECO:0000313" key="6">
    <source>
        <dbReference type="EMBL" id="KAF2857357.1"/>
    </source>
</evidence>
<dbReference type="PANTHER" id="PTHR46108">
    <property type="entry name" value="BLUE CHEESE"/>
    <property type="match status" value="1"/>
</dbReference>
<dbReference type="InterPro" id="IPR056252">
    <property type="entry name" value="Alfy-like_Arm-like"/>
</dbReference>